<feature type="region of interest" description="Disordered" evidence="4">
    <location>
        <begin position="89"/>
        <end position="173"/>
    </location>
</feature>
<dbReference type="SUPFAM" id="SSF57701">
    <property type="entry name" value="Zn2/Cys6 DNA-binding domain"/>
    <property type="match status" value="1"/>
</dbReference>
<proteinExistence type="predicted"/>
<gene>
    <name evidence="6" type="ORF">BU24DRAFT_421145</name>
</gene>
<sequence length="728" mass="82339">MVDTEQVPTHVANARVAPMKPQRVLACILCQQRKVKCDRKFPCSNCTRAGTQCVPGHAVTTRQRRRRFPERDLLDRIRRYEDLLRKNNIPFEPLHGNSTDIATPETADTSQHPSPLENTGSSEYSPRDESGDNGPPKAGFINIWNAWSQSGSPDGSDDNDDEDHDSDSSQVRVRHATVKKALEHMFEKGDDHLLFGARASLNDLSALHPPQVQIFRFWQIYLDNVNPLLKVTHTPTLQPRIINAIGNLGSIEPALEALMFSIYCVALISITEAECRTSFGSERGHLLANYSFGCQQALLKSGILRTTERECLTAFYIYLISIKAESEPRALSTMLGVAVRLAQHMRMHSESANAKYPALEAEMRRRLWWSLAAFDARVSEQSDFKGGIMCPGWDCSIPSNVNDFDLRPEMKVAPASQEKITEATFAVVRSELADFVRNCSYYLDFINPLLKPVAHVSAKSGDLSTLTKSIEEKYLTHCDERNPLHFMIIWVTRSYLAKHTLFEQYQKQWRSDMVVTEEQRDVALCHALDMFVADTNLISSPLVSGYYQYVATLFPFPAYLHVVQDLRRRAHGKHAQRAWDTMSKNYEVRCMTGWWDPVDNPMTKIVHKAVVQAWSAYEKLAQESGREVSPPFFVTSMQTKSMQMNPALQTREAPQDANFLPFQSADVPTDMDLDLGGNNAQFNFDFLDPMQQPIGGFQSTTNSSAVDLDLKQLDFTGLGWNSVRAPRW</sequence>
<protein>
    <recommendedName>
        <fullName evidence="5">Zn(2)-C6 fungal-type domain-containing protein</fullName>
    </recommendedName>
</protein>
<dbReference type="Pfam" id="PF04082">
    <property type="entry name" value="Fungal_trans"/>
    <property type="match status" value="1"/>
</dbReference>
<dbReference type="Pfam" id="PF00172">
    <property type="entry name" value="Zn_clus"/>
    <property type="match status" value="1"/>
</dbReference>
<evidence type="ECO:0000256" key="4">
    <source>
        <dbReference type="SAM" id="MobiDB-lite"/>
    </source>
</evidence>
<feature type="domain" description="Zn(2)-C6 fungal-type" evidence="5">
    <location>
        <begin position="26"/>
        <end position="54"/>
    </location>
</feature>
<dbReference type="CDD" id="cd12148">
    <property type="entry name" value="fungal_TF_MHR"/>
    <property type="match status" value="1"/>
</dbReference>
<comment type="subcellular location">
    <subcellularLocation>
        <location evidence="1">Nucleus</location>
    </subcellularLocation>
</comment>
<dbReference type="Gene3D" id="4.10.240.10">
    <property type="entry name" value="Zn(2)-C6 fungal-type DNA-binding domain"/>
    <property type="match status" value="1"/>
</dbReference>
<dbReference type="AlphaFoldDB" id="A0A6A5XZ24"/>
<feature type="compositionally biased region" description="Polar residues" evidence="4">
    <location>
        <begin position="96"/>
        <end position="124"/>
    </location>
</feature>
<dbReference type="OrthoDB" id="2269373at2759"/>
<dbReference type="GeneID" id="54285054"/>
<dbReference type="RefSeq" id="XP_033386482.1">
    <property type="nucleotide sequence ID" value="XM_033527657.1"/>
</dbReference>
<keyword evidence="3" id="KW-0539">Nucleus</keyword>
<dbReference type="GO" id="GO:0000981">
    <property type="term" value="F:DNA-binding transcription factor activity, RNA polymerase II-specific"/>
    <property type="evidence" value="ECO:0007669"/>
    <property type="project" value="InterPro"/>
</dbReference>
<dbReference type="PANTHER" id="PTHR31001:SF45">
    <property type="entry name" value="ZN(II)2CYS6 TRANSCRIPTION FACTOR (EUROFUNG)"/>
    <property type="match status" value="1"/>
</dbReference>
<dbReference type="InterPro" id="IPR001138">
    <property type="entry name" value="Zn2Cys6_DnaBD"/>
</dbReference>
<dbReference type="PANTHER" id="PTHR31001">
    <property type="entry name" value="UNCHARACTERIZED TRANSCRIPTIONAL REGULATORY PROTEIN"/>
    <property type="match status" value="1"/>
</dbReference>
<dbReference type="CDD" id="cd00067">
    <property type="entry name" value="GAL4"/>
    <property type="match status" value="1"/>
</dbReference>
<dbReference type="GO" id="GO:0005634">
    <property type="term" value="C:nucleus"/>
    <property type="evidence" value="ECO:0007669"/>
    <property type="project" value="UniProtKB-SubCell"/>
</dbReference>
<dbReference type="Proteomes" id="UP000799778">
    <property type="component" value="Unassembled WGS sequence"/>
</dbReference>
<organism evidence="6 7">
    <name type="scientific">Aaosphaeria arxii CBS 175.79</name>
    <dbReference type="NCBI Taxonomy" id="1450172"/>
    <lineage>
        <taxon>Eukaryota</taxon>
        <taxon>Fungi</taxon>
        <taxon>Dikarya</taxon>
        <taxon>Ascomycota</taxon>
        <taxon>Pezizomycotina</taxon>
        <taxon>Dothideomycetes</taxon>
        <taxon>Pleosporomycetidae</taxon>
        <taxon>Pleosporales</taxon>
        <taxon>Pleosporales incertae sedis</taxon>
        <taxon>Aaosphaeria</taxon>
    </lineage>
</organism>
<dbReference type="InterPro" id="IPR050613">
    <property type="entry name" value="Sec_Metabolite_Reg"/>
</dbReference>
<reference evidence="6" key="1">
    <citation type="journal article" date="2020" name="Stud. Mycol.">
        <title>101 Dothideomycetes genomes: a test case for predicting lifestyles and emergence of pathogens.</title>
        <authorList>
            <person name="Haridas S."/>
            <person name="Albert R."/>
            <person name="Binder M."/>
            <person name="Bloem J."/>
            <person name="Labutti K."/>
            <person name="Salamov A."/>
            <person name="Andreopoulos B."/>
            <person name="Baker S."/>
            <person name="Barry K."/>
            <person name="Bills G."/>
            <person name="Bluhm B."/>
            <person name="Cannon C."/>
            <person name="Castanera R."/>
            <person name="Culley D."/>
            <person name="Daum C."/>
            <person name="Ezra D."/>
            <person name="Gonzalez J."/>
            <person name="Henrissat B."/>
            <person name="Kuo A."/>
            <person name="Liang C."/>
            <person name="Lipzen A."/>
            <person name="Lutzoni F."/>
            <person name="Magnuson J."/>
            <person name="Mondo S."/>
            <person name="Nolan M."/>
            <person name="Ohm R."/>
            <person name="Pangilinan J."/>
            <person name="Park H.-J."/>
            <person name="Ramirez L."/>
            <person name="Alfaro M."/>
            <person name="Sun H."/>
            <person name="Tritt A."/>
            <person name="Yoshinaga Y."/>
            <person name="Zwiers L.-H."/>
            <person name="Turgeon B."/>
            <person name="Goodwin S."/>
            <person name="Spatafora J."/>
            <person name="Crous P."/>
            <person name="Grigoriev I."/>
        </authorList>
    </citation>
    <scope>NUCLEOTIDE SEQUENCE</scope>
    <source>
        <strain evidence="6">CBS 175.79</strain>
    </source>
</reference>
<evidence type="ECO:0000256" key="3">
    <source>
        <dbReference type="ARBA" id="ARBA00023242"/>
    </source>
</evidence>
<dbReference type="EMBL" id="ML978068">
    <property type="protein sequence ID" value="KAF2018143.1"/>
    <property type="molecule type" value="Genomic_DNA"/>
</dbReference>
<name>A0A6A5XZ24_9PLEO</name>
<dbReference type="PROSITE" id="PS50048">
    <property type="entry name" value="ZN2_CY6_FUNGAL_2"/>
    <property type="match status" value="1"/>
</dbReference>
<evidence type="ECO:0000259" key="5">
    <source>
        <dbReference type="PROSITE" id="PS50048"/>
    </source>
</evidence>
<evidence type="ECO:0000313" key="7">
    <source>
        <dbReference type="Proteomes" id="UP000799778"/>
    </source>
</evidence>
<keyword evidence="7" id="KW-1185">Reference proteome</keyword>
<dbReference type="SMART" id="SM00066">
    <property type="entry name" value="GAL4"/>
    <property type="match status" value="1"/>
</dbReference>
<dbReference type="GO" id="GO:0003677">
    <property type="term" value="F:DNA binding"/>
    <property type="evidence" value="ECO:0007669"/>
    <property type="project" value="InterPro"/>
</dbReference>
<keyword evidence="2" id="KW-0479">Metal-binding</keyword>
<accession>A0A6A5XZ24</accession>
<evidence type="ECO:0000313" key="6">
    <source>
        <dbReference type="EMBL" id="KAF2018143.1"/>
    </source>
</evidence>
<dbReference type="InterPro" id="IPR036864">
    <property type="entry name" value="Zn2-C6_fun-type_DNA-bd_sf"/>
</dbReference>
<dbReference type="GO" id="GO:0006351">
    <property type="term" value="P:DNA-templated transcription"/>
    <property type="evidence" value="ECO:0007669"/>
    <property type="project" value="InterPro"/>
</dbReference>
<dbReference type="InterPro" id="IPR007219">
    <property type="entry name" value="XnlR_reg_dom"/>
</dbReference>
<evidence type="ECO:0000256" key="1">
    <source>
        <dbReference type="ARBA" id="ARBA00004123"/>
    </source>
</evidence>
<dbReference type="SMART" id="SM00906">
    <property type="entry name" value="Fungal_trans"/>
    <property type="match status" value="1"/>
</dbReference>
<dbReference type="GO" id="GO:0008270">
    <property type="term" value="F:zinc ion binding"/>
    <property type="evidence" value="ECO:0007669"/>
    <property type="project" value="InterPro"/>
</dbReference>
<feature type="compositionally biased region" description="Acidic residues" evidence="4">
    <location>
        <begin position="155"/>
        <end position="165"/>
    </location>
</feature>
<evidence type="ECO:0000256" key="2">
    <source>
        <dbReference type="ARBA" id="ARBA00022723"/>
    </source>
</evidence>